<dbReference type="Pfam" id="PF04224">
    <property type="entry name" value="DUF417"/>
    <property type="match status" value="1"/>
</dbReference>
<dbReference type="GO" id="GO:0005886">
    <property type="term" value="C:plasma membrane"/>
    <property type="evidence" value="ECO:0007669"/>
    <property type="project" value="TreeGrafter"/>
</dbReference>
<dbReference type="Proteomes" id="UP000199308">
    <property type="component" value="Unassembled WGS sequence"/>
</dbReference>
<dbReference type="PANTHER" id="PTHR40106">
    <property type="entry name" value="INNER MEMBRANE PROTEIN RCLC"/>
    <property type="match status" value="1"/>
</dbReference>
<gene>
    <name evidence="2" type="ORF">SAMN05660429_00732</name>
</gene>
<feature type="transmembrane region" description="Helical" evidence="1">
    <location>
        <begin position="264"/>
        <end position="286"/>
    </location>
</feature>
<dbReference type="InterPro" id="IPR007339">
    <property type="entry name" value="RclC-like"/>
</dbReference>
<evidence type="ECO:0000256" key="1">
    <source>
        <dbReference type="SAM" id="Phobius"/>
    </source>
</evidence>
<feature type="transmembrane region" description="Helical" evidence="1">
    <location>
        <begin position="161"/>
        <end position="181"/>
    </location>
</feature>
<name>A0A1I0AL27_THASX</name>
<feature type="transmembrane region" description="Helical" evidence="1">
    <location>
        <begin position="237"/>
        <end position="258"/>
    </location>
</feature>
<dbReference type="STRING" id="349064.SAMN05660429_00732"/>
<dbReference type="PANTHER" id="PTHR40106:SF1">
    <property type="entry name" value="INNER MEMBRANE PROTEIN RCLC"/>
    <property type="match status" value="1"/>
</dbReference>
<evidence type="ECO:0000313" key="2">
    <source>
        <dbReference type="EMBL" id="SES94570.1"/>
    </source>
</evidence>
<keyword evidence="1" id="KW-0812">Transmembrane</keyword>
<proteinExistence type="predicted"/>
<feature type="transmembrane region" description="Helical" evidence="1">
    <location>
        <begin position="70"/>
        <end position="88"/>
    </location>
</feature>
<dbReference type="RefSeq" id="WP_245732052.1">
    <property type="nucleotide sequence ID" value="NZ_AP027363.1"/>
</dbReference>
<sequence>MKANFILLGLMAKESYQPTFIMKNTEKLALLLITLSCGLLALSMALMGAHNHINVVTAFYHLDTLLPAELYNAFAVLTLLTLSLVAAFSIKKQHFVPITAISLIAISAVPLIALFSSKMWIDSLGGFPAIGGGQGVIKYFALLAIGLYFLPKTWSAKQRALIVAFPCVLVFAWIGGMKFTLLEAQGIEPLINTSPLMAWMYQVWDVQTTSNLIGVFDLIAASLLIIAIWMPRLVVPAIALSASVFLTTQTFLFTWPSALSSDTILTTGGHFLIKDLWYIACLLLYWQSLRKQVR</sequence>
<reference evidence="2 3" key="1">
    <citation type="submission" date="2016-10" db="EMBL/GenBank/DDBJ databases">
        <authorList>
            <person name="de Groot N.N."/>
        </authorList>
    </citation>
    <scope>NUCLEOTIDE SEQUENCE [LARGE SCALE GENOMIC DNA]</scope>
    <source>
        <strain evidence="2 3">DSM 19706</strain>
    </source>
</reference>
<organism evidence="2 3">
    <name type="scientific">Thalassotalea agarivorans</name>
    <name type="common">Thalassomonas agarivorans</name>
    <dbReference type="NCBI Taxonomy" id="349064"/>
    <lineage>
        <taxon>Bacteria</taxon>
        <taxon>Pseudomonadati</taxon>
        <taxon>Pseudomonadota</taxon>
        <taxon>Gammaproteobacteria</taxon>
        <taxon>Alteromonadales</taxon>
        <taxon>Colwelliaceae</taxon>
        <taxon>Thalassotalea</taxon>
    </lineage>
</organism>
<keyword evidence="1" id="KW-0472">Membrane</keyword>
<feature type="transmembrane region" description="Helical" evidence="1">
    <location>
        <begin position="28"/>
        <end position="50"/>
    </location>
</feature>
<feature type="transmembrane region" description="Helical" evidence="1">
    <location>
        <begin position="127"/>
        <end position="149"/>
    </location>
</feature>
<dbReference type="AlphaFoldDB" id="A0A1I0AL27"/>
<accession>A0A1I0AL27</accession>
<feature type="transmembrane region" description="Helical" evidence="1">
    <location>
        <begin position="95"/>
        <end position="115"/>
    </location>
</feature>
<protein>
    <submittedName>
        <fullName evidence="2">Uncharacterized membrane protein YkgB</fullName>
    </submittedName>
</protein>
<keyword evidence="1" id="KW-1133">Transmembrane helix</keyword>
<feature type="transmembrane region" description="Helical" evidence="1">
    <location>
        <begin position="212"/>
        <end position="230"/>
    </location>
</feature>
<dbReference type="EMBL" id="FOHK01000003">
    <property type="protein sequence ID" value="SES94570.1"/>
    <property type="molecule type" value="Genomic_DNA"/>
</dbReference>
<evidence type="ECO:0000313" key="3">
    <source>
        <dbReference type="Proteomes" id="UP000199308"/>
    </source>
</evidence>
<keyword evidence="3" id="KW-1185">Reference proteome</keyword>
<dbReference type="GO" id="GO:1901530">
    <property type="term" value="P:response to hypochlorite"/>
    <property type="evidence" value="ECO:0007669"/>
    <property type="project" value="TreeGrafter"/>
</dbReference>